<dbReference type="Pfam" id="PF13614">
    <property type="entry name" value="AAA_31"/>
    <property type="match status" value="1"/>
</dbReference>
<evidence type="ECO:0000313" key="2">
    <source>
        <dbReference type="EMBL" id="KKK85180.1"/>
    </source>
</evidence>
<evidence type="ECO:0000259" key="1">
    <source>
        <dbReference type="Pfam" id="PF13614"/>
    </source>
</evidence>
<dbReference type="InterPro" id="IPR027417">
    <property type="entry name" value="P-loop_NTPase"/>
</dbReference>
<comment type="caution">
    <text evidence="2">The sequence shown here is derived from an EMBL/GenBank/DDBJ whole genome shotgun (WGS) entry which is preliminary data.</text>
</comment>
<dbReference type="EMBL" id="LAZR01051427">
    <property type="protein sequence ID" value="KKK85180.1"/>
    <property type="molecule type" value="Genomic_DNA"/>
</dbReference>
<dbReference type="SUPFAM" id="SSF52540">
    <property type="entry name" value="P-loop containing nucleoside triphosphate hydrolases"/>
    <property type="match status" value="1"/>
</dbReference>
<dbReference type="InterPro" id="IPR025669">
    <property type="entry name" value="AAA_dom"/>
</dbReference>
<feature type="domain" description="AAA" evidence="1">
    <location>
        <begin position="1"/>
        <end position="50"/>
    </location>
</feature>
<name>A0A0F8ZGP4_9ZZZZ</name>
<gene>
    <name evidence="2" type="ORF">LCGC14_2775890</name>
</gene>
<protein>
    <recommendedName>
        <fullName evidence="1">AAA domain-containing protein</fullName>
    </recommendedName>
</protein>
<proteinExistence type="predicted"/>
<dbReference type="Gene3D" id="3.40.50.300">
    <property type="entry name" value="P-loop containing nucleotide triphosphate hydrolases"/>
    <property type="match status" value="1"/>
</dbReference>
<sequence>METIAFFNLKGGVGKTTSAVNIAWHAANEGIPTLLWDLDPQGASSWLLKSKAKTKSDPKRFLSGKTPIGCAGSLPDRSIGTANHHVQRFRWFRSSVVKTD</sequence>
<dbReference type="CDD" id="cd02042">
    <property type="entry name" value="ParAB_family"/>
    <property type="match status" value="1"/>
</dbReference>
<dbReference type="AlphaFoldDB" id="A0A0F8ZGP4"/>
<dbReference type="PANTHER" id="PTHR13696:SF99">
    <property type="entry name" value="COBYRINIC ACID AC-DIAMIDE SYNTHASE"/>
    <property type="match status" value="1"/>
</dbReference>
<organism evidence="2">
    <name type="scientific">marine sediment metagenome</name>
    <dbReference type="NCBI Taxonomy" id="412755"/>
    <lineage>
        <taxon>unclassified sequences</taxon>
        <taxon>metagenomes</taxon>
        <taxon>ecological metagenomes</taxon>
    </lineage>
</organism>
<accession>A0A0F8ZGP4</accession>
<reference evidence="2" key="1">
    <citation type="journal article" date="2015" name="Nature">
        <title>Complex archaea that bridge the gap between prokaryotes and eukaryotes.</title>
        <authorList>
            <person name="Spang A."/>
            <person name="Saw J.H."/>
            <person name="Jorgensen S.L."/>
            <person name="Zaremba-Niedzwiedzka K."/>
            <person name="Martijn J."/>
            <person name="Lind A.E."/>
            <person name="van Eijk R."/>
            <person name="Schleper C."/>
            <person name="Guy L."/>
            <person name="Ettema T.J."/>
        </authorList>
    </citation>
    <scope>NUCLEOTIDE SEQUENCE</scope>
</reference>
<dbReference type="InterPro" id="IPR050678">
    <property type="entry name" value="DNA_Partitioning_ATPase"/>
</dbReference>
<dbReference type="PANTHER" id="PTHR13696">
    <property type="entry name" value="P-LOOP CONTAINING NUCLEOSIDE TRIPHOSPHATE HYDROLASE"/>
    <property type="match status" value="1"/>
</dbReference>
<feature type="non-terminal residue" evidence="2">
    <location>
        <position position="100"/>
    </location>
</feature>